<protein>
    <submittedName>
        <fullName evidence="5">Transmembrane penicillinase antirepressor BlaR-like protein</fullName>
    </submittedName>
</protein>
<feature type="transmembrane region" description="Helical" evidence="2">
    <location>
        <begin position="34"/>
        <end position="55"/>
    </location>
</feature>
<feature type="domain" description="Peptidase M56" evidence="4">
    <location>
        <begin position="153"/>
        <end position="265"/>
    </location>
</feature>
<evidence type="ECO:0000256" key="2">
    <source>
        <dbReference type="SAM" id="Phobius"/>
    </source>
</evidence>
<keyword evidence="2" id="KW-0812">Transmembrane</keyword>
<gene>
    <name evidence="5" type="ordered locus">P700755_002436</name>
</gene>
<dbReference type="Gene3D" id="3.30.1150.10">
    <property type="match status" value="1"/>
</dbReference>
<dbReference type="InterPro" id="IPR037682">
    <property type="entry name" value="TonB_C"/>
</dbReference>
<keyword evidence="6" id="KW-1185">Reference proteome</keyword>
<feature type="coiled-coil region" evidence="1">
    <location>
        <begin position="295"/>
        <end position="328"/>
    </location>
</feature>
<evidence type="ECO:0000259" key="3">
    <source>
        <dbReference type="Pfam" id="PF03544"/>
    </source>
</evidence>
<reference evidence="5" key="2">
    <citation type="submission" date="2012-09" db="EMBL/GenBank/DDBJ databases">
        <title>The complete sequence of Psychroflexus torquis an extreme psychrophile from sea-ice that is stimulated by light.</title>
        <authorList>
            <person name="Feng S."/>
            <person name="Powell S.M."/>
            <person name="Bowman J.P."/>
        </authorList>
    </citation>
    <scope>NUCLEOTIDE SEQUENCE [LARGE SCALE GENOMIC DNA]</scope>
    <source>
        <strain evidence="5">ATCC 700755</strain>
    </source>
</reference>
<feature type="transmembrane region" description="Helical" evidence="2">
    <location>
        <begin position="276"/>
        <end position="293"/>
    </location>
</feature>
<feature type="transmembrane region" description="Helical" evidence="2">
    <location>
        <begin position="6"/>
        <end position="22"/>
    </location>
</feature>
<evidence type="ECO:0000313" key="5">
    <source>
        <dbReference type="EMBL" id="AFU69202.1"/>
    </source>
</evidence>
<dbReference type="Proteomes" id="UP000008514">
    <property type="component" value="Chromosome"/>
</dbReference>
<dbReference type="STRING" id="313595.P700755_002436"/>
<evidence type="ECO:0000313" key="6">
    <source>
        <dbReference type="Proteomes" id="UP000008514"/>
    </source>
</evidence>
<feature type="domain" description="TonB C-terminal" evidence="3">
    <location>
        <begin position="473"/>
        <end position="533"/>
    </location>
</feature>
<keyword evidence="2" id="KW-1133">Transmembrane helix</keyword>
<dbReference type="OrthoDB" id="1522859at2"/>
<organism evidence="5 6">
    <name type="scientific">Psychroflexus torquis (strain ATCC 700755 / CIP 106069 / ACAM 623)</name>
    <dbReference type="NCBI Taxonomy" id="313595"/>
    <lineage>
        <taxon>Bacteria</taxon>
        <taxon>Pseudomonadati</taxon>
        <taxon>Bacteroidota</taxon>
        <taxon>Flavobacteriia</taxon>
        <taxon>Flavobacteriales</taxon>
        <taxon>Flavobacteriaceae</taxon>
        <taxon>Psychroflexus</taxon>
    </lineage>
</organism>
<name>K4IF78_PSYTT</name>
<dbReference type="InterPro" id="IPR008756">
    <property type="entry name" value="Peptidase_M56"/>
</dbReference>
<dbReference type="AlphaFoldDB" id="K4IF78"/>
<reference evidence="5" key="1">
    <citation type="submission" date="2006-03" db="EMBL/GenBank/DDBJ databases">
        <authorList>
            <person name="Bowman J."/>
            <person name="Ferriera S."/>
            <person name="Johnson J."/>
            <person name="Kravitz S."/>
            <person name="Halpern A."/>
            <person name="Remington K."/>
            <person name="Beeson K."/>
            <person name="Tran B."/>
            <person name="Rogers Y.-H."/>
            <person name="Friedman R."/>
            <person name="Venter J.C."/>
        </authorList>
    </citation>
    <scope>NUCLEOTIDE SEQUENCE [LARGE SCALE GENOMIC DNA]</scope>
    <source>
        <strain evidence="5">ATCC 700755</strain>
    </source>
</reference>
<dbReference type="eggNOG" id="COG4219">
    <property type="taxonomic scope" value="Bacteria"/>
</dbReference>
<accession>K4IF78</accession>
<keyword evidence="1" id="KW-0175">Coiled coil</keyword>
<dbReference type="PANTHER" id="PTHR34978">
    <property type="entry name" value="POSSIBLE SENSOR-TRANSDUCER PROTEIN BLAR"/>
    <property type="match status" value="1"/>
</dbReference>
<dbReference type="SUPFAM" id="SSF74653">
    <property type="entry name" value="TolA/TonB C-terminal domain"/>
    <property type="match status" value="1"/>
</dbReference>
<dbReference type="InterPro" id="IPR052173">
    <property type="entry name" value="Beta-lactam_resp_regulator"/>
</dbReference>
<dbReference type="EMBL" id="CP003879">
    <property type="protein sequence ID" value="AFU69202.1"/>
    <property type="molecule type" value="Genomic_DNA"/>
</dbReference>
<keyword evidence="2" id="KW-0472">Membrane</keyword>
<proteinExistence type="predicted"/>
<dbReference type="PANTHER" id="PTHR34978:SF3">
    <property type="entry name" value="SLR0241 PROTEIN"/>
    <property type="match status" value="1"/>
</dbReference>
<dbReference type="GO" id="GO:0055085">
    <property type="term" value="P:transmembrane transport"/>
    <property type="evidence" value="ECO:0007669"/>
    <property type="project" value="InterPro"/>
</dbReference>
<dbReference type="Pfam" id="PF05569">
    <property type="entry name" value="Peptidase_M56"/>
    <property type="match status" value="1"/>
</dbReference>
<dbReference type="HOGENOM" id="CLU_013798_1_1_10"/>
<evidence type="ECO:0000259" key="4">
    <source>
        <dbReference type="Pfam" id="PF05569"/>
    </source>
</evidence>
<dbReference type="KEGG" id="ptq:P700755_002436"/>
<sequence>MGLYILDVILFQSCFLGLYLVFKKETFYSYNRLYLLGTALLSFILPLLDLGFLAFDLGSANAAEQNTSQLQNYFLMGEEVNLTTSGQTSTPQTSSWSLDAILKLVYLIGFSVFCVKFSIGYWKLKQVIATATFDSYKENIKCYSLSSSNTAFTFWNSIFIGDQIAEDQRDKIIVHELEHAKANHGADLLFSEIVRALLWLSPAHHVLKIELLLVHELQADAVAAQHISKKEYAQSLLNQAFGTQNFEFSNSFFNHSQLKLRLMMLQKKNSNSRSKLKYLLILPLVALMLTYTACKEESKEDIQQLTGQSEAKQLKAQYMNELKDAVEKYGMFSDDMPNKFEFKKDNEINSKEDFYRRNVYMIFMAEKMEEKSTERTKITYSDNVVFQKFKTQTYDEFLEEIKNKDEIVEVIEEEAIGDVPFAVIENVPVFPGCESLDSNDERKECMSKEISQFVNENFNTDLASGLGLKGTNRVYVQFKIDKTGKIVNVRARAPHPILQAEGERIINKLPAMKPGKQKGEKVGVLYSLPITFKVSNED</sequence>
<dbReference type="Pfam" id="PF03544">
    <property type="entry name" value="TonB_C"/>
    <property type="match status" value="1"/>
</dbReference>
<feature type="transmembrane region" description="Helical" evidence="2">
    <location>
        <begin position="100"/>
        <end position="119"/>
    </location>
</feature>
<evidence type="ECO:0000256" key="1">
    <source>
        <dbReference type="SAM" id="Coils"/>
    </source>
</evidence>
<dbReference type="RefSeq" id="WP_015024773.1">
    <property type="nucleotide sequence ID" value="NC_018721.1"/>
</dbReference>